<feature type="chain" id="PRO_5042888607" evidence="1">
    <location>
        <begin position="21"/>
        <end position="130"/>
    </location>
</feature>
<reference evidence="2" key="1">
    <citation type="journal article" date="2023" name="Mol. Phylogenet. Evol.">
        <title>Genome-scale phylogeny and comparative genomics of the fungal order Sordariales.</title>
        <authorList>
            <person name="Hensen N."/>
            <person name="Bonometti L."/>
            <person name="Westerberg I."/>
            <person name="Brannstrom I.O."/>
            <person name="Guillou S."/>
            <person name="Cros-Aarteil S."/>
            <person name="Calhoun S."/>
            <person name="Haridas S."/>
            <person name="Kuo A."/>
            <person name="Mondo S."/>
            <person name="Pangilinan J."/>
            <person name="Riley R."/>
            <person name="LaButti K."/>
            <person name="Andreopoulos B."/>
            <person name="Lipzen A."/>
            <person name="Chen C."/>
            <person name="Yan M."/>
            <person name="Daum C."/>
            <person name="Ng V."/>
            <person name="Clum A."/>
            <person name="Steindorff A."/>
            <person name="Ohm R.A."/>
            <person name="Martin F."/>
            <person name="Silar P."/>
            <person name="Natvig D.O."/>
            <person name="Lalanne C."/>
            <person name="Gautier V."/>
            <person name="Ament-Velasquez S.L."/>
            <person name="Kruys A."/>
            <person name="Hutchinson M.I."/>
            <person name="Powell A.J."/>
            <person name="Barry K."/>
            <person name="Miller A.N."/>
            <person name="Grigoriev I.V."/>
            <person name="Debuchy R."/>
            <person name="Gladieux P."/>
            <person name="Hiltunen Thoren M."/>
            <person name="Johannesson H."/>
        </authorList>
    </citation>
    <scope>NUCLEOTIDE SEQUENCE</scope>
    <source>
        <strain evidence="2">PSN293</strain>
    </source>
</reference>
<evidence type="ECO:0000256" key="1">
    <source>
        <dbReference type="SAM" id="SignalP"/>
    </source>
</evidence>
<dbReference type="Proteomes" id="UP001301769">
    <property type="component" value="Unassembled WGS sequence"/>
</dbReference>
<reference evidence="2" key="2">
    <citation type="submission" date="2023-05" db="EMBL/GenBank/DDBJ databases">
        <authorList>
            <consortium name="Lawrence Berkeley National Laboratory"/>
            <person name="Steindorff A."/>
            <person name="Hensen N."/>
            <person name="Bonometti L."/>
            <person name="Westerberg I."/>
            <person name="Brannstrom I.O."/>
            <person name="Guillou S."/>
            <person name="Cros-Aarteil S."/>
            <person name="Calhoun S."/>
            <person name="Haridas S."/>
            <person name="Kuo A."/>
            <person name="Mondo S."/>
            <person name="Pangilinan J."/>
            <person name="Riley R."/>
            <person name="Labutti K."/>
            <person name="Andreopoulos B."/>
            <person name="Lipzen A."/>
            <person name="Chen C."/>
            <person name="Yanf M."/>
            <person name="Daum C."/>
            <person name="Ng V."/>
            <person name="Clum A."/>
            <person name="Ohm R."/>
            <person name="Martin F."/>
            <person name="Silar P."/>
            <person name="Natvig D."/>
            <person name="Lalanne C."/>
            <person name="Gautier V."/>
            <person name="Ament-Velasquez S.L."/>
            <person name="Kruys A."/>
            <person name="Hutchinson M.I."/>
            <person name="Powell A.J."/>
            <person name="Barry K."/>
            <person name="Miller A.N."/>
            <person name="Grigoriev I.V."/>
            <person name="Debuchy R."/>
            <person name="Gladieux P."/>
            <person name="Thoren M.H."/>
            <person name="Johannesson H."/>
        </authorList>
    </citation>
    <scope>NUCLEOTIDE SEQUENCE</scope>
    <source>
        <strain evidence="2">PSN293</strain>
    </source>
</reference>
<evidence type="ECO:0000313" key="2">
    <source>
        <dbReference type="EMBL" id="KAK4210294.1"/>
    </source>
</evidence>
<proteinExistence type="predicted"/>
<feature type="signal peptide" evidence="1">
    <location>
        <begin position="1"/>
        <end position="20"/>
    </location>
</feature>
<comment type="caution">
    <text evidence="2">The sequence shown here is derived from an EMBL/GenBank/DDBJ whole genome shotgun (WGS) entry which is preliminary data.</text>
</comment>
<organism evidence="2 3">
    <name type="scientific">Rhypophila decipiens</name>
    <dbReference type="NCBI Taxonomy" id="261697"/>
    <lineage>
        <taxon>Eukaryota</taxon>
        <taxon>Fungi</taxon>
        <taxon>Dikarya</taxon>
        <taxon>Ascomycota</taxon>
        <taxon>Pezizomycotina</taxon>
        <taxon>Sordariomycetes</taxon>
        <taxon>Sordariomycetidae</taxon>
        <taxon>Sordariales</taxon>
        <taxon>Naviculisporaceae</taxon>
        <taxon>Rhypophila</taxon>
    </lineage>
</organism>
<keyword evidence="1" id="KW-0732">Signal</keyword>
<name>A0AAN7B4T2_9PEZI</name>
<dbReference type="AlphaFoldDB" id="A0AAN7B4T2"/>
<evidence type="ECO:0000313" key="3">
    <source>
        <dbReference type="Proteomes" id="UP001301769"/>
    </source>
</evidence>
<dbReference type="EMBL" id="MU858178">
    <property type="protein sequence ID" value="KAK4210294.1"/>
    <property type="molecule type" value="Genomic_DNA"/>
</dbReference>
<gene>
    <name evidence="2" type="ORF">QBC37DRAFT_428944</name>
</gene>
<sequence length="130" mass="13981">MQLQTTISLLALTLCQSVLALPSVARVAQDDPPAVDRYVLDYRVFGATGCFDKNLGVGTITSSQLDQCLAWGDAGIKAVNLTNIVDGCSFHVYTEPSCQGHSEELPKGVQCGGNIFDETFSWVSYKTTCP</sequence>
<accession>A0AAN7B4T2</accession>
<protein>
    <submittedName>
        <fullName evidence="2">Uncharacterized protein</fullName>
    </submittedName>
</protein>
<keyword evidence="3" id="KW-1185">Reference proteome</keyword>